<organism evidence="2 3">
    <name type="scientific">Eragrostis curvula</name>
    <name type="common">weeping love grass</name>
    <dbReference type="NCBI Taxonomy" id="38414"/>
    <lineage>
        <taxon>Eukaryota</taxon>
        <taxon>Viridiplantae</taxon>
        <taxon>Streptophyta</taxon>
        <taxon>Embryophyta</taxon>
        <taxon>Tracheophyta</taxon>
        <taxon>Spermatophyta</taxon>
        <taxon>Magnoliopsida</taxon>
        <taxon>Liliopsida</taxon>
        <taxon>Poales</taxon>
        <taxon>Poaceae</taxon>
        <taxon>PACMAD clade</taxon>
        <taxon>Chloridoideae</taxon>
        <taxon>Eragrostideae</taxon>
        <taxon>Eragrostidinae</taxon>
        <taxon>Eragrostis</taxon>
    </lineage>
</organism>
<proteinExistence type="predicted"/>
<evidence type="ECO:0000256" key="1">
    <source>
        <dbReference type="SAM" id="MobiDB-lite"/>
    </source>
</evidence>
<keyword evidence="3" id="KW-1185">Reference proteome</keyword>
<feature type="non-terminal residue" evidence="2">
    <location>
        <position position="1"/>
    </location>
</feature>
<comment type="caution">
    <text evidence="2">The sequence shown here is derived from an EMBL/GenBank/DDBJ whole genome shotgun (WGS) entry which is preliminary data.</text>
</comment>
<feature type="compositionally biased region" description="Low complexity" evidence="1">
    <location>
        <begin position="285"/>
        <end position="298"/>
    </location>
</feature>
<dbReference type="EMBL" id="RWGY01000002">
    <property type="protein sequence ID" value="TVU51382.1"/>
    <property type="molecule type" value="Genomic_DNA"/>
</dbReference>
<gene>
    <name evidence="2" type="ORF">EJB05_02807</name>
</gene>
<evidence type="ECO:0000313" key="3">
    <source>
        <dbReference type="Proteomes" id="UP000324897"/>
    </source>
</evidence>
<protein>
    <submittedName>
        <fullName evidence="2">Uncharacterized protein</fullName>
    </submittedName>
</protein>
<feature type="compositionally biased region" description="Low complexity" evidence="1">
    <location>
        <begin position="316"/>
        <end position="331"/>
    </location>
</feature>
<name>A0A5J9WRL1_9POAL</name>
<reference evidence="2 3" key="1">
    <citation type="journal article" date="2019" name="Sci. Rep.">
        <title>A high-quality genome of Eragrostis curvula grass provides insights into Poaceae evolution and supports new strategies to enhance forage quality.</title>
        <authorList>
            <person name="Carballo J."/>
            <person name="Santos B.A.C.M."/>
            <person name="Zappacosta D."/>
            <person name="Garbus I."/>
            <person name="Selva J.P."/>
            <person name="Gallo C.A."/>
            <person name="Diaz A."/>
            <person name="Albertini E."/>
            <person name="Caccamo M."/>
            <person name="Echenique V."/>
        </authorList>
    </citation>
    <scope>NUCLEOTIDE SEQUENCE [LARGE SCALE GENOMIC DNA]</scope>
    <source>
        <strain evidence="3">cv. Victoria</strain>
        <tissue evidence="2">Leaf</tissue>
    </source>
</reference>
<feature type="compositionally biased region" description="Acidic residues" evidence="1">
    <location>
        <begin position="180"/>
        <end position="190"/>
    </location>
</feature>
<sequence>LAAQRRLTERSGVCLRARECDGLRVAAREWLVSVGQELARERMDEAVSSLRLSTDEAGSNTIFTRNESVPNFTIKLTIPGYTAIFYDGMADVAARTKWGTCQEAKFWYWNVEKKGMVCVVTDADLKYVFQQFSETKVACFVVEFAIKPVYKCNIALDFKMEKLPVRRAPDVSHESASSGESDDESVKEEDNVDPALMDDEDIFMEDNEVFVSLGLRAEEVAARKNMEQDGLGLNVDDVFNSKRTFRVCPCAVPRCPLSCAVASSAPCCAVAGGRHDALEAPPALPLASTPASSGSTPGPHRRREPQCRRRHKRRLAAAPRPSSNPNAPGPKLVVLLLRDDGDLLTTMGLMPPLPP</sequence>
<dbReference type="Proteomes" id="UP000324897">
    <property type="component" value="Chromosome 6"/>
</dbReference>
<accession>A0A5J9WRL1</accession>
<feature type="region of interest" description="Disordered" evidence="1">
    <location>
        <begin position="281"/>
        <end position="331"/>
    </location>
</feature>
<evidence type="ECO:0000313" key="2">
    <source>
        <dbReference type="EMBL" id="TVU51382.1"/>
    </source>
</evidence>
<dbReference type="OrthoDB" id="631094at2759"/>
<feature type="compositionally biased region" description="Basic residues" evidence="1">
    <location>
        <begin position="299"/>
        <end position="315"/>
    </location>
</feature>
<feature type="region of interest" description="Disordered" evidence="1">
    <location>
        <begin position="169"/>
        <end position="190"/>
    </location>
</feature>
<dbReference type="AlphaFoldDB" id="A0A5J9WRL1"/>